<dbReference type="GO" id="GO:0005524">
    <property type="term" value="F:ATP binding"/>
    <property type="evidence" value="ECO:0007669"/>
    <property type="project" value="InterPro"/>
</dbReference>
<evidence type="ECO:0000256" key="3">
    <source>
        <dbReference type="ARBA" id="ARBA00022614"/>
    </source>
</evidence>
<comment type="subcellular location">
    <subcellularLocation>
        <location evidence="1">Membrane</location>
        <topology evidence="1">Single-pass type I membrane protein</topology>
    </subcellularLocation>
</comment>
<dbReference type="SUPFAM" id="SSF56112">
    <property type="entry name" value="Protein kinase-like (PK-like)"/>
    <property type="match status" value="1"/>
</dbReference>
<dbReference type="Gene3D" id="3.80.10.10">
    <property type="entry name" value="Ribonuclease Inhibitor"/>
    <property type="match status" value="3"/>
</dbReference>
<sequence>MAVLLLHSFLLSIFIWSIPVAPAVDPISESLLALKSQLIDDSNALGDWILTPELNSSSGFQSSRIHGCLWSGVRCNENSSMVVGLDLSGKNLRGVFSDDQFGAFLGVLDLNLSYNLFSGNLPSGIFSLTSLRSLDVSRNNFSGEFPAGISNLGSLEILDALSNSFSGNLPSEVSKLRSLKRLNFAGSYFSGPIPSEYGSLENLEYIHLAGNSLAGKIPPELGKLRSLTHMEIGYNSYEGTIPWQLGNLSEIQYLDISGANLTGPIPREFGNLTKLTSLFMFGNFLDGFIPEELGRITSLESLDLSVNLLSGPIPETFSELKNLRLLSLMYNEMSGTVPEAIAELPKLESFHIWSNSFNGSLPESLGRHSKLKEMDVSTNRFTGGIPPGICSGGSLSRLIMFSNGFTGPIGPSISNCSTLIRVRLENNSFTGEISLNFSNFPDITYLDLSRNRFSGGIPMDLPAASKLKHFNVSYNPELGGIIPEKTWQMLSLKNFSASNCGISGNVPPFQGCKSVSIIDLSVNGLSGAVSESDSDCKDLARVNLSFNHLTGRVPAGLAGLPAVKVVDLSHNRFNGPIPSEFETASETLALLNVSFNDVSGSIPEKFSAMDAGLFQGNPNLCGPPLRACHNGPIRWTQKFARALILCGTIIFCITAAMLAGVYMNRWKTVSFDGLHQFRSKDILGSFIDSPPPPGTAPGSVCKAVLPTGISVSVKSIRWGRGRTAIASEFINQLGNARQKNLARLLGFMYRKDVAYLIYDYLPNGNLSEKIAGGKMDWETKVKVVAGIARGLWYLHRECFPPIAHGDLKGSKVVFDEKMEPHLVGFGVSSLSQLDNVNSGELRVVIKEELLYKDIHNFGRLVMEVLTNGRVSKGEVASPQTKPNDDDALLKKVLRENDIPYSDNPIKQEVKRVLDVALFCTQRRASDKPSMQEDPLKLLSSLRVGTRR</sequence>
<dbReference type="InterPro" id="IPR055414">
    <property type="entry name" value="LRR_R13L4/SHOC2-like"/>
</dbReference>
<dbReference type="AlphaFoldDB" id="A0A484NK33"/>
<reference evidence="14 15" key="1">
    <citation type="submission" date="2018-04" db="EMBL/GenBank/DDBJ databases">
        <authorList>
            <person name="Vogel A."/>
        </authorList>
    </citation>
    <scope>NUCLEOTIDE SEQUENCE [LARGE SCALE GENOMIC DNA]</scope>
</reference>
<dbReference type="PANTHER" id="PTHR48053">
    <property type="entry name" value="LEUCINE RICH REPEAT FAMILY PROTEIN, EXPRESSED"/>
    <property type="match status" value="1"/>
</dbReference>
<feature type="transmembrane region" description="Helical" evidence="11">
    <location>
        <begin position="639"/>
        <end position="662"/>
    </location>
</feature>
<dbReference type="InterPro" id="IPR001611">
    <property type="entry name" value="Leu-rich_rpt"/>
</dbReference>
<feature type="domain" description="Protein kinase" evidence="13">
    <location>
        <begin position="651"/>
        <end position="941"/>
    </location>
</feature>
<evidence type="ECO:0000256" key="10">
    <source>
        <dbReference type="ARBA" id="ARBA00023180"/>
    </source>
</evidence>
<evidence type="ECO:0000313" key="15">
    <source>
        <dbReference type="Proteomes" id="UP000595140"/>
    </source>
</evidence>
<feature type="signal peptide" evidence="12">
    <location>
        <begin position="1"/>
        <end position="23"/>
    </location>
</feature>
<evidence type="ECO:0000256" key="8">
    <source>
        <dbReference type="ARBA" id="ARBA00023136"/>
    </source>
</evidence>
<dbReference type="GO" id="GO:0009791">
    <property type="term" value="P:post-embryonic development"/>
    <property type="evidence" value="ECO:0007669"/>
    <property type="project" value="UniProtKB-ARBA"/>
</dbReference>
<evidence type="ECO:0000313" key="14">
    <source>
        <dbReference type="EMBL" id="VFR01383.1"/>
    </source>
</evidence>
<evidence type="ECO:0000256" key="11">
    <source>
        <dbReference type="SAM" id="Phobius"/>
    </source>
</evidence>
<dbReference type="Pfam" id="PF23598">
    <property type="entry name" value="LRR_14"/>
    <property type="match status" value="2"/>
</dbReference>
<dbReference type="Pfam" id="PF00560">
    <property type="entry name" value="LRR_1"/>
    <property type="match status" value="2"/>
</dbReference>
<dbReference type="InterPro" id="IPR032675">
    <property type="entry name" value="LRR_dom_sf"/>
</dbReference>
<dbReference type="Proteomes" id="UP000595140">
    <property type="component" value="Unassembled WGS sequence"/>
</dbReference>
<keyword evidence="4 11" id="KW-0812">Transmembrane</keyword>
<evidence type="ECO:0000256" key="1">
    <source>
        <dbReference type="ARBA" id="ARBA00004479"/>
    </source>
</evidence>
<evidence type="ECO:0000256" key="4">
    <source>
        <dbReference type="ARBA" id="ARBA00022692"/>
    </source>
</evidence>
<dbReference type="GO" id="GO:0004672">
    <property type="term" value="F:protein kinase activity"/>
    <property type="evidence" value="ECO:0007669"/>
    <property type="project" value="InterPro"/>
</dbReference>
<keyword evidence="7 11" id="KW-1133">Transmembrane helix</keyword>
<dbReference type="FunFam" id="3.80.10.10:FF:000233">
    <property type="entry name" value="Leucine-rich repeat receptor-like protein kinase TDR"/>
    <property type="match status" value="1"/>
</dbReference>
<keyword evidence="3" id="KW-0433">Leucine-rich repeat</keyword>
<evidence type="ECO:0000256" key="6">
    <source>
        <dbReference type="ARBA" id="ARBA00022737"/>
    </source>
</evidence>
<dbReference type="Pfam" id="PF00069">
    <property type="entry name" value="Pkinase"/>
    <property type="match status" value="1"/>
</dbReference>
<keyword evidence="5 12" id="KW-0732">Signal</keyword>
<evidence type="ECO:0000256" key="5">
    <source>
        <dbReference type="ARBA" id="ARBA00022729"/>
    </source>
</evidence>
<protein>
    <recommendedName>
        <fullName evidence="13">Protein kinase domain-containing protein</fullName>
    </recommendedName>
</protein>
<dbReference type="FunFam" id="3.80.10.10:FF:000896">
    <property type="entry name" value="Leucine-rich repeat receptor-like protein kinase"/>
    <property type="match status" value="1"/>
</dbReference>
<dbReference type="PANTHER" id="PTHR48053:SF71">
    <property type="entry name" value="LEUCINE RICH REPEAT FAMILY PROTEIN, EXPRESSED"/>
    <property type="match status" value="1"/>
</dbReference>
<gene>
    <name evidence="14" type="ORF">CCAM_LOCUS43158</name>
</gene>
<keyword evidence="6" id="KW-0677">Repeat</keyword>
<evidence type="ECO:0000256" key="12">
    <source>
        <dbReference type="SAM" id="SignalP"/>
    </source>
</evidence>
<name>A0A484NK33_9ASTE</name>
<accession>A0A484NK33</accession>
<evidence type="ECO:0000256" key="2">
    <source>
        <dbReference type="ARBA" id="ARBA00009592"/>
    </source>
</evidence>
<dbReference type="InterPro" id="IPR051716">
    <property type="entry name" value="Plant_RL_S/T_kinase"/>
</dbReference>
<dbReference type="InterPro" id="IPR011009">
    <property type="entry name" value="Kinase-like_dom_sf"/>
</dbReference>
<keyword evidence="15" id="KW-1185">Reference proteome</keyword>
<organism evidence="14 15">
    <name type="scientific">Cuscuta campestris</name>
    <dbReference type="NCBI Taxonomy" id="132261"/>
    <lineage>
        <taxon>Eukaryota</taxon>
        <taxon>Viridiplantae</taxon>
        <taxon>Streptophyta</taxon>
        <taxon>Embryophyta</taxon>
        <taxon>Tracheophyta</taxon>
        <taxon>Spermatophyta</taxon>
        <taxon>Magnoliopsida</taxon>
        <taxon>eudicotyledons</taxon>
        <taxon>Gunneridae</taxon>
        <taxon>Pentapetalae</taxon>
        <taxon>asterids</taxon>
        <taxon>lamiids</taxon>
        <taxon>Solanales</taxon>
        <taxon>Convolvulaceae</taxon>
        <taxon>Cuscuteae</taxon>
        <taxon>Cuscuta</taxon>
        <taxon>Cuscuta subgen. Grammica</taxon>
        <taxon>Cuscuta sect. Cleistogrammica</taxon>
    </lineage>
</organism>
<dbReference type="OrthoDB" id="676979at2759"/>
<keyword evidence="10" id="KW-0325">Glycoprotein</keyword>
<dbReference type="EMBL" id="OOIL02006764">
    <property type="protein sequence ID" value="VFR01383.1"/>
    <property type="molecule type" value="Genomic_DNA"/>
</dbReference>
<evidence type="ECO:0000256" key="9">
    <source>
        <dbReference type="ARBA" id="ARBA00023170"/>
    </source>
</evidence>
<evidence type="ECO:0000256" key="7">
    <source>
        <dbReference type="ARBA" id="ARBA00022989"/>
    </source>
</evidence>
<dbReference type="Gene3D" id="3.30.200.20">
    <property type="entry name" value="Phosphorylase Kinase, domain 1"/>
    <property type="match status" value="1"/>
</dbReference>
<proteinExistence type="inferred from homology"/>
<dbReference type="InterPro" id="IPR000719">
    <property type="entry name" value="Prot_kinase_dom"/>
</dbReference>
<comment type="similarity">
    <text evidence="2">Belongs to the RLP family.</text>
</comment>
<keyword evidence="9" id="KW-0675">Receptor</keyword>
<dbReference type="FunFam" id="3.80.10.10:FF:000275">
    <property type="entry name" value="Leucine-rich repeat receptor-like protein kinase"/>
    <property type="match status" value="1"/>
</dbReference>
<keyword evidence="8 11" id="KW-0472">Membrane</keyword>
<dbReference type="GO" id="GO:0016020">
    <property type="term" value="C:membrane"/>
    <property type="evidence" value="ECO:0007669"/>
    <property type="project" value="UniProtKB-SubCell"/>
</dbReference>
<dbReference type="Gene3D" id="1.10.510.10">
    <property type="entry name" value="Transferase(Phosphotransferase) domain 1"/>
    <property type="match status" value="1"/>
</dbReference>
<dbReference type="PROSITE" id="PS50011">
    <property type="entry name" value="PROTEIN_KINASE_DOM"/>
    <property type="match status" value="1"/>
</dbReference>
<feature type="chain" id="PRO_5019758534" description="Protein kinase domain-containing protein" evidence="12">
    <location>
        <begin position="24"/>
        <end position="947"/>
    </location>
</feature>
<evidence type="ECO:0000259" key="13">
    <source>
        <dbReference type="PROSITE" id="PS50011"/>
    </source>
</evidence>
<dbReference type="SUPFAM" id="SSF52058">
    <property type="entry name" value="L domain-like"/>
    <property type="match status" value="1"/>
</dbReference>
<dbReference type="SUPFAM" id="SSF52047">
    <property type="entry name" value="RNI-like"/>
    <property type="match status" value="1"/>
</dbReference>